<keyword evidence="2" id="KW-0812">Transmembrane</keyword>
<feature type="transmembrane region" description="Helical" evidence="2">
    <location>
        <begin position="6"/>
        <end position="29"/>
    </location>
</feature>
<keyword evidence="2" id="KW-0472">Membrane</keyword>
<feature type="region of interest" description="Disordered" evidence="1">
    <location>
        <begin position="191"/>
        <end position="337"/>
    </location>
</feature>
<feature type="compositionally biased region" description="Polar residues" evidence="1">
    <location>
        <begin position="213"/>
        <end position="231"/>
    </location>
</feature>
<dbReference type="OrthoDB" id="4188781at2759"/>
<feature type="transmembrane region" description="Helical" evidence="2">
    <location>
        <begin position="84"/>
        <end position="105"/>
    </location>
</feature>
<keyword evidence="4" id="KW-1185">Reference proteome</keyword>
<dbReference type="Proteomes" id="UP000654913">
    <property type="component" value="Chromosome 2"/>
</dbReference>
<feature type="compositionally biased region" description="Basic and acidic residues" evidence="1">
    <location>
        <begin position="255"/>
        <end position="266"/>
    </location>
</feature>
<feature type="transmembrane region" description="Helical" evidence="2">
    <location>
        <begin position="126"/>
        <end position="151"/>
    </location>
</feature>
<organism evidence="3 4">
    <name type="scientific">Aspergillus puulaauensis</name>
    <dbReference type="NCBI Taxonomy" id="1220207"/>
    <lineage>
        <taxon>Eukaryota</taxon>
        <taxon>Fungi</taxon>
        <taxon>Dikarya</taxon>
        <taxon>Ascomycota</taxon>
        <taxon>Pezizomycotina</taxon>
        <taxon>Eurotiomycetes</taxon>
        <taxon>Eurotiomycetidae</taxon>
        <taxon>Eurotiales</taxon>
        <taxon>Aspergillaceae</taxon>
        <taxon>Aspergillus</taxon>
    </lineage>
</organism>
<feature type="compositionally biased region" description="Low complexity" evidence="1">
    <location>
        <begin position="289"/>
        <end position="303"/>
    </location>
</feature>
<reference evidence="3" key="2">
    <citation type="submission" date="2021-02" db="EMBL/GenBank/DDBJ databases">
        <title>Aspergillus puulaauensis MK2 genome sequence.</title>
        <authorList>
            <person name="Futagami T."/>
            <person name="Mori K."/>
            <person name="Kadooka C."/>
            <person name="Tanaka T."/>
        </authorList>
    </citation>
    <scope>NUCLEOTIDE SEQUENCE</scope>
    <source>
        <strain evidence="3">MK2</strain>
    </source>
</reference>
<evidence type="ECO:0000313" key="4">
    <source>
        <dbReference type="Proteomes" id="UP000654913"/>
    </source>
</evidence>
<dbReference type="RefSeq" id="XP_041552404.1">
    <property type="nucleotide sequence ID" value="XM_041699306.1"/>
</dbReference>
<sequence>MLTASPAYLLGGVSLLSAVILTIINGVCYGSSRGSMLHTSLTEAVTVSLSIISCSVVIFLILILANESKTNVRTPRKGWRAATYITGIGYLVIATGITAGTIAWSTMQPVAEAKEPDSSAHRQPLLVARCVLWATSVLTQGMLCGVLLTIMTNNNNNNNSHNQWPTLVSYELNALTPSRPESIRKEISNATSSIVVSQRPSVDSTPHYPPSASRATSRGQTRYSGGTLSQSDSKRDSLDLNPALVSHPEGAIIRTRADRSQEDQGRSPHLQRHSSQIKRSLDSVMLRPSSTISSSTAQSDATTRPPKLQLPDESNVHPLFRSSTRSPPPTTTPSTMVLASPEAGQTITVKALHRMRSTRSVGTPSTPRSRSPLFEQTDHLFEDIEQRPGSILSCSNSRLGT</sequence>
<protein>
    <submittedName>
        <fullName evidence="3">Uncharacterized protein</fullName>
    </submittedName>
</protein>
<name>A0A7R7XF43_9EURO</name>
<reference evidence="3" key="1">
    <citation type="submission" date="2021-01" db="EMBL/GenBank/DDBJ databases">
        <authorList>
            <consortium name="Aspergillus puulaauensis MK2 genome sequencing consortium"/>
            <person name="Kazuki M."/>
            <person name="Futagami T."/>
        </authorList>
    </citation>
    <scope>NUCLEOTIDE SEQUENCE</scope>
    <source>
        <strain evidence="3">MK2</strain>
    </source>
</reference>
<feature type="transmembrane region" description="Helical" evidence="2">
    <location>
        <begin position="41"/>
        <end position="64"/>
    </location>
</feature>
<gene>
    <name evidence="3" type="ORF">APUU_20642S</name>
</gene>
<dbReference type="EMBL" id="AP024444">
    <property type="protein sequence ID" value="BCS20210.1"/>
    <property type="molecule type" value="Genomic_DNA"/>
</dbReference>
<accession>A0A7R7XF43</accession>
<dbReference type="GeneID" id="64970215"/>
<dbReference type="KEGG" id="apuu:APUU_20642S"/>
<feature type="compositionally biased region" description="Polar residues" evidence="1">
    <location>
        <begin position="191"/>
        <end position="204"/>
    </location>
</feature>
<evidence type="ECO:0000256" key="1">
    <source>
        <dbReference type="SAM" id="MobiDB-lite"/>
    </source>
</evidence>
<evidence type="ECO:0000313" key="3">
    <source>
        <dbReference type="EMBL" id="BCS20210.1"/>
    </source>
</evidence>
<evidence type="ECO:0000256" key="2">
    <source>
        <dbReference type="SAM" id="Phobius"/>
    </source>
</evidence>
<dbReference type="AlphaFoldDB" id="A0A7R7XF43"/>
<keyword evidence="2" id="KW-1133">Transmembrane helix</keyword>
<proteinExistence type="predicted"/>